<gene>
    <name evidence="2" type="ORF">NT02SARS_0514</name>
</gene>
<feature type="transmembrane region" description="Helical" evidence="1">
    <location>
        <begin position="89"/>
        <end position="111"/>
    </location>
</feature>
<keyword evidence="1" id="KW-0472">Membrane</keyword>
<name>J4V5M6_9GAMM</name>
<proteinExistence type="predicted"/>
<feature type="transmembrane region" description="Helical" evidence="1">
    <location>
        <begin position="7"/>
        <end position="34"/>
    </location>
</feature>
<dbReference type="Proteomes" id="UP000010116">
    <property type="component" value="Unassembled WGS sequence"/>
</dbReference>
<feature type="transmembrane region" description="Helical" evidence="1">
    <location>
        <begin position="123"/>
        <end position="143"/>
    </location>
</feature>
<dbReference type="AlphaFoldDB" id="J4V5M6"/>
<evidence type="ECO:0000313" key="3">
    <source>
        <dbReference type="Proteomes" id="UP000010116"/>
    </source>
</evidence>
<protein>
    <submittedName>
        <fullName evidence="2">Uncharacterized protein</fullName>
    </submittedName>
</protein>
<reference evidence="2 3" key="1">
    <citation type="journal article" date="2012" name="ISME J.">
        <title>Genomic insights to SAR86, an abundant and uncultivated marine bacterial lineage.</title>
        <authorList>
            <person name="Dupont C.L."/>
            <person name="Rusch D.B."/>
            <person name="Yooseph S."/>
            <person name="Lombardo M.J."/>
            <person name="Richter R.A."/>
            <person name="Valas R."/>
            <person name="Novotny M."/>
            <person name="Yee-Greenbaum J."/>
            <person name="Selengut J.D."/>
            <person name="Haft D.H."/>
            <person name="Halpern A.L."/>
            <person name="Lasken R.S."/>
            <person name="Nealson K."/>
            <person name="Friedman R."/>
            <person name="Venter J.C."/>
        </authorList>
    </citation>
    <scope>NUCLEOTIDE SEQUENCE [LARGE SCALE GENOMIC DNA]</scope>
</reference>
<keyword evidence="1" id="KW-0812">Transmembrane</keyword>
<organism evidence="2 3">
    <name type="scientific">SAR86 cluster bacterium SAR86B</name>
    <dbReference type="NCBI Taxonomy" id="1123867"/>
    <lineage>
        <taxon>Bacteria</taxon>
        <taxon>Pseudomonadati</taxon>
        <taxon>Pseudomonadota</taxon>
        <taxon>Gammaproteobacteria</taxon>
        <taxon>SAR86 cluster</taxon>
    </lineage>
</organism>
<keyword evidence="1" id="KW-1133">Transmembrane helix</keyword>
<sequence length="148" mass="16452">MIRFLHYLLAILLTALVITILAVPITTFSNMIWLNSIEMPVSLSIILNTLVSDWLGLGIPLLVIFFIGLNIAMPVAFITKRFIKFDHKIWFSIASSVAVAVALVLMIELLFKTHVIGGTRSTLGQVLHVAAGYLGGIFFCRFFKLKTD</sequence>
<accession>J4V5M6</accession>
<evidence type="ECO:0000256" key="1">
    <source>
        <dbReference type="SAM" id="Phobius"/>
    </source>
</evidence>
<dbReference type="EMBL" id="JH611164">
    <property type="protein sequence ID" value="EJP73747.1"/>
    <property type="molecule type" value="Genomic_DNA"/>
</dbReference>
<feature type="transmembrane region" description="Helical" evidence="1">
    <location>
        <begin position="54"/>
        <end position="77"/>
    </location>
</feature>
<dbReference type="HOGENOM" id="CLU_1757544_0_0_6"/>
<evidence type="ECO:0000313" key="2">
    <source>
        <dbReference type="EMBL" id="EJP73747.1"/>
    </source>
</evidence>